<organism evidence="3 4">
    <name type="scientific">Linnemannia gamsii</name>
    <dbReference type="NCBI Taxonomy" id="64522"/>
    <lineage>
        <taxon>Eukaryota</taxon>
        <taxon>Fungi</taxon>
        <taxon>Fungi incertae sedis</taxon>
        <taxon>Mucoromycota</taxon>
        <taxon>Mortierellomycotina</taxon>
        <taxon>Mortierellomycetes</taxon>
        <taxon>Mortierellales</taxon>
        <taxon>Mortierellaceae</taxon>
        <taxon>Linnemannia</taxon>
    </lineage>
</organism>
<dbReference type="Proteomes" id="UP000823405">
    <property type="component" value="Unassembled WGS sequence"/>
</dbReference>
<comment type="caution">
    <text evidence="3">The sequence shown here is derived from an EMBL/GenBank/DDBJ whole genome shotgun (WGS) entry which is preliminary data.</text>
</comment>
<keyword evidence="1" id="KW-0812">Transmembrane</keyword>
<keyword evidence="4" id="KW-1185">Reference proteome</keyword>
<gene>
    <name evidence="3" type="ORF">BGZ97_007344</name>
</gene>
<accession>A0A9P6QSA3</accession>
<evidence type="ECO:0000313" key="3">
    <source>
        <dbReference type="EMBL" id="KAG0286677.1"/>
    </source>
</evidence>
<keyword evidence="1" id="KW-0472">Membrane</keyword>
<dbReference type="EMBL" id="JAAAIN010003261">
    <property type="protein sequence ID" value="KAG0286677.1"/>
    <property type="molecule type" value="Genomic_DNA"/>
</dbReference>
<dbReference type="OrthoDB" id="2424869at2759"/>
<protein>
    <submittedName>
        <fullName evidence="3">Uncharacterized protein</fullName>
    </submittedName>
</protein>
<feature type="transmembrane region" description="Helical" evidence="1">
    <location>
        <begin position="394"/>
        <end position="414"/>
    </location>
</feature>
<feature type="signal peptide" evidence="2">
    <location>
        <begin position="1"/>
        <end position="26"/>
    </location>
</feature>
<evidence type="ECO:0000256" key="1">
    <source>
        <dbReference type="SAM" id="Phobius"/>
    </source>
</evidence>
<evidence type="ECO:0000313" key="4">
    <source>
        <dbReference type="Proteomes" id="UP000823405"/>
    </source>
</evidence>
<feature type="chain" id="PRO_5040278605" evidence="2">
    <location>
        <begin position="27"/>
        <end position="444"/>
    </location>
</feature>
<sequence length="444" mass="46337">MIGIKSALGLLCLLLLSTTAPSSVLAAPVIGSESAVVLDTQLTKRTFNPRQKWQSDEINCIQILNPAPGATYHPGYFVRLNYGAGQCDATAAGPWTIHLYNNLDIQDGKVSYDYHEVIASGVNEYKTQYLWTIPNKINRGVKNRNEYYVRIETGSAEGLKLVGNAGPFAIHHPDSNGELTNLAKDISHLEELKRREDAPTPSAIEPDENFRAEFALHPRRPSPVNEVIFTPPTPLVSLPPVTATVNEAPVTPGPGAPAPAAPAADTAAPKDVVAVTGVETTTGTNVPTNIDVATDSNDSKVQLNDPNSKAAFVAIDSKDEDIVDINDPAYGSSIPLNAPEIAAVDPAAATTAPDGVTEVPVITEIPEVHNTAPTDEIHPPITEIAHTSFIPSKVLVAGAVAGGAIGAGIVGASFFGQVGGIIGAVVGGIVGGVAVLLHFIGLPV</sequence>
<dbReference type="AlphaFoldDB" id="A0A9P6QSA3"/>
<keyword evidence="1" id="KW-1133">Transmembrane helix</keyword>
<evidence type="ECO:0000256" key="2">
    <source>
        <dbReference type="SAM" id="SignalP"/>
    </source>
</evidence>
<reference evidence="3" key="1">
    <citation type="journal article" date="2020" name="Fungal Divers.">
        <title>Resolving the Mortierellaceae phylogeny through synthesis of multi-gene phylogenetics and phylogenomics.</title>
        <authorList>
            <person name="Vandepol N."/>
            <person name="Liber J."/>
            <person name="Desiro A."/>
            <person name="Na H."/>
            <person name="Kennedy M."/>
            <person name="Barry K."/>
            <person name="Grigoriev I.V."/>
            <person name="Miller A.N."/>
            <person name="O'Donnell K."/>
            <person name="Stajich J.E."/>
            <person name="Bonito G."/>
        </authorList>
    </citation>
    <scope>NUCLEOTIDE SEQUENCE</scope>
    <source>
        <strain evidence="3">NVP60</strain>
    </source>
</reference>
<feature type="transmembrane region" description="Helical" evidence="1">
    <location>
        <begin position="421"/>
        <end position="441"/>
    </location>
</feature>
<name>A0A9P6QSA3_9FUNG</name>
<proteinExistence type="predicted"/>
<keyword evidence="2" id="KW-0732">Signal</keyword>